<gene>
    <name evidence="2" type="ORF">FOA19_04945</name>
</gene>
<keyword evidence="3" id="KW-1185">Reference proteome</keyword>
<evidence type="ECO:0000256" key="1">
    <source>
        <dbReference type="SAM" id="SignalP"/>
    </source>
</evidence>
<sequence length="221" mass="25611">MPRLLLFCAFVFLVAGFNACSSDPALQFEQPQPLTGTEETAFPKALWGQYFNAQDSTTLLLTSSALVQRLQFVLPAAMQELQDDSIPYRLENGRLFRKDFPEGLPIVRRTPDSLYLQVTILDTLFAQNATHRLRSFKGMYFLNQQIEPNRWKVFCLSRQGRNHIRLQYLDDSVDRVKLEEIIPLRETGKVFLANPSQKDLRKFLRQGGFRQMETYTRVAQL</sequence>
<dbReference type="AlphaFoldDB" id="A0A5B6TTZ8"/>
<evidence type="ECO:0000313" key="2">
    <source>
        <dbReference type="EMBL" id="KAA3440018.1"/>
    </source>
</evidence>
<proteinExistence type="predicted"/>
<dbReference type="RefSeq" id="WP_149089656.1">
    <property type="nucleotide sequence ID" value="NZ_VKKY01000001.1"/>
</dbReference>
<dbReference type="Proteomes" id="UP000324133">
    <property type="component" value="Unassembled WGS sequence"/>
</dbReference>
<dbReference type="OrthoDB" id="1358039at2"/>
<keyword evidence="1" id="KW-0732">Signal</keyword>
<evidence type="ECO:0000313" key="3">
    <source>
        <dbReference type="Proteomes" id="UP000324133"/>
    </source>
</evidence>
<feature type="chain" id="PRO_5022829382" evidence="1">
    <location>
        <begin position="20"/>
        <end position="221"/>
    </location>
</feature>
<reference evidence="2 3" key="1">
    <citation type="submission" date="2019-07" db="EMBL/GenBank/DDBJ databases">
        <title>Rufibacter sp. nov., isolated from lake sediment.</title>
        <authorList>
            <person name="Qu J.-H."/>
        </authorList>
    </citation>
    <scope>NUCLEOTIDE SEQUENCE [LARGE SCALE GENOMIC DNA]</scope>
    <source>
        <strain evidence="2 3">NBS58-1</strain>
    </source>
</reference>
<accession>A0A5B6TTZ8</accession>
<organism evidence="2 3">
    <name type="scientific">Rufibacter hautae</name>
    <dbReference type="NCBI Taxonomy" id="2595005"/>
    <lineage>
        <taxon>Bacteria</taxon>
        <taxon>Pseudomonadati</taxon>
        <taxon>Bacteroidota</taxon>
        <taxon>Cytophagia</taxon>
        <taxon>Cytophagales</taxon>
        <taxon>Hymenobacteraceae</taxon>
        <taxon>Rufibacter</taxon>
    </lineage>
</organism>
<comment type="caution">
    <text evidence="2">The sequence shown here is derived from an EMBL/GenBank/DDBJ whole genome shotgun (WGS) entry which is preliminary data.</text>
</comment>
<name>A0A5B6TTZ8_9BACT</name>
<feature type="signal peptide" evidence="1">
    <location>
        <begin position="1"/>
        <end position="19"/>
    </location>
</feature>
<protein>
    <submittedName>
        <fullName evidence="2">Uncharacterized protein</fullName>
    </submittedName>
</protein>
<dbReference type="EMBL" id="VKKY01000001">
    <property type="protein sequence ID" value="KAA3440018.1"/>
    <property type="molecule type" value="Genomic_DNA"/>
</dbReference>